<comment type="caution">
    <text evidence="1">The sequence shown here is derived from an EMBL/GenBank/DDBJ whole genome shotgun (WGS) entry which is preliminary data.</text>
</comment>
<protein>
    <submittedName>
        <fullName evidence="1">Uncharacterized protein</fullName>
    </submittedName>
</protein>
<dbReference type="RefSeq" id="WP_326091789.1">
    <property type="nucleotide sequence ID" value="NZ_JARLKZ010000034.1"/>
</dbReference>
<proteinExistence type="predicted"/>
<accession>A0ABU6GWN1</accession>
<keyword evidence="2" id="KW-1185">Reference proteome</keyword>
<reference evidence="1 2" key="1">
    <citation type="submission" date="2023-03" db="EMBL/GenBank/DDBJ databases">
        <title>Bacillus Genome Sequencing.</title>
        <authorList>
            <person name="Dunlap C."/>
        </authorList>
    </citation>
    <scope>NUCLEOTIDE SEQUENCE [LARGE SCALE GENOMIC DNA]</scope>
    <source>
        <strain evidence="1 2">BD-525</strain>
    </source>
</reference>
<evidence type="ECO:0000313" key="2">
    <source>
        <dbReference type="Proteomes" id="UP001344632"/>
    </source>
</evidence>
<dbReference type="EMBL" id="JARLKZ010000034">
    <property type="protein sequence ID" value="MEC0244155.1"/>
    <property type="molecule type" value="Genomic_DNA"/>
</dbReference>
<organism evidence="1 2">
    <name type="scientific">Paenibacillus dokdonensis</name>
    <dbReference type="NCBI Taxonomy" id="2567944"/>
    <lineage>
        <taxon>Bacteria</taxon>
        <taxon>Bacillati</taxon>
        <taxon>Bacillota</taxon>
        <taxon>Bacilli</taxon>
        <taxon>Bacillales</taxon>
        <taxon>Paenibacillaceae</taxon>
        <taxon>Paenibacillus</taxon>
    </lineage>
</organism>
<dbReference type="Proteomes" id="UP001344632">
    <property type="component" value="Unassembled WGS sequence"/>
</dbReference>
<evidence type="ECO:0000313" key="1">
    <source>
        <dbReference type="EMBL" id="MEC0244155.1"/>
    </source>
</evidence>
<gene>
    <name evidence="1" type="ORF">P4H66_30540</name>
</gene>
<name>A0ABU6GWN1_9BACL</name>
<sequence length="98" mass="11386">MTINPYLAAGSVEKMISIEVEEGRNWTFLVLGRHACCVWTDMRHNYLTLVKDSFELPQLRLKEIFKTFAGEYWEDQIGVGMLHVLKPKIVEEGLFEPQ</sequence>